<organism evidence="7 8">
    <name type="scientific">Enterocloster alcoholdehydrogenati</name>
    <dbReference type="NCBI Taxonomy" id="2547410"/>
    <lineage>
        <taxon>Bacteria</taxon>
        <taxon>Bacillati</taxon>
        <taxon>Bacillota</taxon>
        <taxon>Clostridia</taxon>
        <taxon>Lachnospirales</taxon>
        <taxon>Lachnospiraceae</taxon>
        <taxon>Enterocloster</taxon>
    </lineage>
</organism>
<feature type="domain" description="RNA-binding S4" evidence="6">
    <location>
        <begin position="23"/>
        <end position="83"/>
    </location>
</feature>
<keyword evidence="3 5" id="KW-0413">Isomerase</keyword>
<evidence type="ECO:0000256" key="3">
    <source>
        <dbReference type="ARBA" id="ARBA00023235"/>
    </source>
</evidence>
<dbReference type="InterPro" id="IPR036986">
    <property type="entry name" value="S4_RNA-bd_sf"/>
</dbReference>
<dbReference type="InterPro" id="IPR042092">
    <property type="entry name" value="PsdUridine_s_RsuA/RluB/E/F_cat"/>
</dbReference>
<dbReference type="PROSITE" id="PS50889">
    <property type="entry name" value="S4"/>
    <property type="match status" value="1"/>
</dbReference>
<evidence type="ECO:0000313" key="7">
    <source>
        <dbReference type="EMBL" id="GAA6268636.1"/>
    </source>
</evidence>
<accession>A0ABQ0AXB3</accession>
<dbReference type="SMART" id="SM00363">
    <property type="entry name" value="S4"/>
    <property type="match status" value="1"/>
</dbReference>
<dbReference type="Gene3D" id="3.30.70.580">
    <property type="entry name" value="Pseudouridine synthase I, catalytic domain, N-terminal subdomain"/>
    <property type="match status" value="1"/>
</dbReference>
<dbReference type="InterPro" id="IPR006145">
    <property type="entry name" value="PsdUridine_synth_RsuA/RluA"/>
</dbReference>
<dbReference type="SUPFAM" id="SSF55120">
    <property type="entry name" value="Pseudouridine synthase"/>
    <property type="match status" value="1"/>
</dbReference>
<dbReference type="InterPro" id="IPR020103">
    <property type="entry name" value="PsdUridine_synth_cat_dom_sf"/>
</dbReference>
<dbReference type="Proteomes" id="UP001600894">
    <property type="component" value="Unassembled WGS sequence"/>
</dbReference>
<dbReference type="InterPro" id="IPR000748">
    <property type="entry name" value="PsdUridine_synth_RsuA/RluB/E/F"/>
</dbReference>
<dbReference type="CDD" id="cd00165">
    <property type="entry name" value="S4"/>
    <property type="match status" value="1"/>
</dbReference>
<dbReference type="EC" id="5.4.99.-" evidence="5"/>
<comment type="similarity">
    <text evidence="1 5">Belongs to the pseudouridine synthase RsuA family.</text>
</comment>
<evidence type="ECO:0000313" key="8">
    <source>
        <dbReference type="Proteomes" id="UP001600894"/>
    </source>
</evidence>
<reference evidence="7 8" key="1">
    <citation type="submission" date="2024-04" db="EMBL/GenBank/DDBJ databases">
        <title>Defined microbial consortia suppress multidrug-resistant proinflammatory Enterobacteriaceae via ecological control.</title>
        <authorList>
            <person name="Furuichi M."/>
            <person name="Kawaguchi T."/>
            <person name="Pust M."/>
            <person name="Yasuma K."/>
            <person name="Plichta D."/>
            <person name="Hasegawa N."/>
            <person name="Ohya T."/>
            <person name="Bhattarai S."/>
            <person name="Sasajima S."/>
            <person name="Aoto Y."/>
            <person name="Tuganbaev T."/>
            <person name="Yaginuma M."/>
            <person name="Ueda M."/>
            <person name="Okahashi N."/>
            <person name="Amafuji K."/>
            <person name="Kiridooshi Y."/>
            <person name="Sugita K."/>
            <person name="Strazar M."/>
            <person name="Skelly A."/>
            <person name="Suda W."/>
            <person name="Hattori M."/>
            <person name="Nakamoto N."/>
            <person name="Caballero S."/>
            <person name="Norman J."/>
            <person name="Olle B."/>
            <person name="Tanoue T."/>
            <person name="Arita M."/>
            <person name="Bucci V."/>
            <person name="Atarashi K."/>
            <person name="Xavier R."/>
            <person name="Honda K."/>
        </authorList>
    </citation>
    <scope>NUCLEOTIDE SEQUENCE [LARGE SCALE GENOMIC DNA]</scope>
    <source>
        <strain evidence="8">f13</strain>
    </source>
</reference>
<keyword evidence="8" id="KW-1185">Reference proteome</keyword>
<evidence type="ECO:0000256" key="4">
    <source>
        <dbReference type="PROSITE-ProRule" id="PRU00182"/>
    </source>
</evidence>
<evidence type="ECO:0000256" key="1">
    <source>
        <dbReference type="ARBA" id="ARBA00008348"/>
    </source>
</evidence>
<dbReference type="InterPro" id="IPR002942">
    <property type="entry name" value="S4_RNA-bd"/>
</dbReference>
<dbReference type="PANTHER" id="PTHR47683:SF4">
    <property type="entry name" value="PSEUDOURIDINE SYNTHASE"/>
    <property type="match status" value="1"/>
</dbReference>
<dbReference type="Gene3D" id="3.10.290.10">
    <property type="entry name" value="RNA-binding S4 domain"/>
    <property type="match status" value="1"/>
</dbReference>
<evidence type="ECO:0000256" key="5">
    <source>
        <dbReference type="RuleBase" id="RU003887"/>
    </source>
</evidence>
<dbReference type="Pfam" id="PF01479">
    <property type="entry name" value="S4"/>
    <property type="match status" value="1"/>
</dbReference>
<dbReference type="EMBL" id="BAABXL010000001">
    <property type="protein sequence ID" value="GAA6268636.1"/>
    <property type="molecule type" value="Genomic_DNA"/>
</dbReference>
<dbReference type="InterPro" id="IPR020094">
    <property type="entry name" value="TruA/RsuA/RluB/E/F_N"/>
</dbReference>
<dbReference type="PANTHER" id="PTHR47683">
    <property type="entry name" value="PSEUDOURIDINE SYNTHASE FAMILY PROTEIN-RELATED"/>
    <property type="match status" value="1"/>
</dbReference>
<dbReference type="Pfam" id="PF00849">
    <property type="entry name" value="PseudoU_synth_2"/>
    <property type="match status" value="1"/>
</dbReference>
<protein>
    <recommendedName>
        <fullName evidence="5">Pseudouridine synthase</fullName>
        <ecNumber evidence="5">5.4.99.-</ecNumber>
    </recommendedName>
</protein>
<dbReference type="InterPro" id="IPR050343">
    <property type="entry name" value="RsuA_PseudoU_synthase"/>
</dbReference>
<evidence type="ECO:0000259" key="6">
    <source>
        <dbReference type="SMART" id="SM00363"/>
    </source>
</evidence>
<comment type="caution">
    <text evidence="7">The sequence shown here is derived from an EMBL/GenBank/DDBJ whole genome shotgun (WGS) entry which is preliminary data.</text>
</comment>
<keyword evidence="2 4" id="KW-0694">RNA-binding</keyword>
<dbReference type="NCBIfam" id="TIGR00093">
    <property type="entry name" value="pseudouridine synthase"/>
    <property type="match status" value="1"/>
</dbReference>
<evidence type="ECO:0000256" key="2">
    <source>
        <dbReference type="ARBA" id="ARBA00022884"/>
    </source>
</evidence>
<dbReference type="PROSITE" id="PS01149">
    <property type="entry name" value="PSI_RSU"/>
    <property type="match status" value="1"/>
</dbReference>
<dbReference type="CDD" id="cd02553">
    <property type="entry name" value="PseudoU_synth_RsuA"/>
    <property type="match status" value="1"/>
</dbReference>
<dbReference type="InterPro" id="IPR018496">
    <property type="entry name" value="PsdUridine_synth_RsuA/RluB_CS"/>
</dbReference>
<name>A0ABQ0AXB3_9FIRM</name>
<gene>
    <name evidence="7" type="ORF">F130042H8_16960</name>
</gene>
<proteinExistence type="inferred from homology"/>
<dbReference type="SUPFAM" id="SSF55174">
    <property type="entry name" value="Alpha-L RNA-binding motif"/>
    <property type="match status" value="1"/>
</dbReference>
<sequence length="274" mass="30354">MAIEHEKKGNGMADKKKHSEGLMRLDKFLAEMGKGSRSEVKEMARRGRIQINGQTVKAADTKVDPERDQICLDGLFVSYARTEYFMLNKPQGTVSATEDGRYPTVVSLIGEALRKDLFPVGRLDVDTEGLLLITNDGPLAHELLSPKNHVDKTYLAYIEGELPADAGRRLEEGICLEDGVKTRPAKLSVLSCEKGECLRGRPADGALKTALPVALTIHEGKFHQVKRMFEAMSCRVVYLKRLSMGPLTLDTSLLPGQYRPLTAEEQSALKRTNE</sequence>
<dbReference type="Gene3D" id="3.30.70.1560">
    <property type="entry name" value="Alpha-L RNA-binding motif"/>
    <property type="match status" value="1"/>
</dbReference>